<dbReference type="KEGG" id="ccot:CCAX7_25570"/>
<dbReference type="PROSITE" id="PS00041">
    <property type="entry name" value="HTH_ARAC_FAMILY_1"/>
    <property type="match status" value="1"/>
</dbReference>
<dbReference type="GO" id="GO:0003700">
    <property type="term" value="F:DNA-binding transcription factor activity"/>
    <property type="evidence" value="ECO:0007669"/>
    <property type="project" value="InterPro"/>
</dbReference>
<dbReference type="Pfam" id="PF12833">
    <property type="entry name" value="HTH_18"/>
    <property type="match status" value="1"/>
</dbReference>
<dbReference type="SMART" id="SM00342">
    <property type="entry name" value="HTH_ARAC"/>
    <property type="match status" value="1"/>
</dbReference>
<sequence length="293" mass="32527">MFNERVHISMRHAQTAHYKTLSIHDRSLAFWVVSHVRSGCVETRTGAERRTVRSGMVMIHPPNTPFSEIAAGPGVHEFMFLDAVVGAGVDLLRLHPVALTVRLTDPRAWSETFARLLAAGSASPMTAFGCAISLLDAVIDDWRAAGAPPRPAFLETPADRFAGLVHYMTEHLSERIDRDTLASRMCLHPGSLNRAFRQAYGVSPMRLLRRLRLEHARRLLETTDHTLETIALQCGFEDTAYFSRAFRAACGLPPGRHRQAIREGVQSAMEGYSQPFSPPAITAAETTVNRKMD</sequence>
<dbReference type="InterPro" id="IPR050204">
    <property type="entry name" value="AraC_XylS_family_regulators"/>
</dbReference>
<dbReference type="GO" id="GO:0043565">
    <property type="term" value="F:sequence-specific DNA binding"/>
    <property type="evidence" value="ECO:0007669"/>
    <property type="project" value="InterPro"/>
</dbReference>
<accession>A0A402CVT3</accession>
<protein>
    <submittedName>
        <fullName evidence="1">Uncharacterized protein</fullName>
    </submittedName>
</protein>
<name>A0A402CVT3_9BACT</name>
<dbReference type="RefSeq" id="WP_119321455.1">
    <property type="nucleotide sequence ID" value="NZ_AP025739.1"/>
</dbReference>
<evidence type="ECO:0000313" key="2">
    <source>
        <dbReference type="Proteomes" id="UP000287394"/>
    </source>
</evidence>
<dbReference type="SUPFAM" id="SSF46689">
    <property type="entry name" value="Homeodomain-like"/>
    <property type="match status" value="2"/>
</dbReference>
<dbReference type="PROSITE" id="PS01124">
    <property type="entry name" value="HTH_ARAC_FAMILY_2"/>
    <property type="match status" value="1"/>
</dbReference>
<organism evidence="1 2">
    <name type="scientific">Capsulimonas corticalis</name>
    <dbReference type="NCBI Taxonomy" id="2219043"/>
    <lineage>
        <taxon>Bacteria</taxon>
        <taxon>Bacillati</taxon>
        <taxon>Armatimonadota</taxon>
        <taxon>Armatimonadia</taxon>
        <taxon>Capsulimonadales</taxon>
        <taxon>Capsulimonadaceae</taxon>
        <taxon>Capsulimonas</taxon>
    </lineage>
</organism>
<evidence type="ECO:0000313" key="1">
    <source>
        <dbReference type="EMBL" id="BDI30506.1"/>
    </source>
</evidence>
<reference evidence="1 2" key="1">
    <citation type="journal article" date="2019" name="Int. J. Syst. Evol. Microbiol.">
        <title>Capsulimonas corticalis gen. nov., sp. nov., an aerobic capsulated bacterium, of a novel bacterial order, Capsulimonadales ord. nov., of the class Armatimonadia of the phylum Armatimonadetes.</title>
        <authorList>
            <person name="Li J."/>
            <person name="Kudo C."/>
            <person name="Tonouchi A."/>
        </authorList>
    </citation>
    <scope>NUCLEOTIDE SEQUENCE [LARGE SCALE GENOMIC DNA]</scope>
    <source>
        <strain evidence="1 2">AX-7</strain>
    </source>
</reference>
<dbReference type="EMBL" id="AP025739">
    <property type="protein sequence ID" value="BDI30506.1"/>
    <property type="molecule type" value="Genomic_DNA"/>
</dbReference>
<dbReference type="InterPro" id="IPR018060">
    <property type="entry name" value="HTH_AraC"/>
</dbReference>
<dbReference type="PANTHER" id="PTHR46796">
    <property type="entry name" value="HTH-TYPE TRANSCRIPTIONAL ACTIVATOR RHAS-RELATED"/>
    <property type="match status" value="1"/>
</dbReference>
<dbReference type="Gene3D" id="1.10.10.60">
    <property type="entry name" value="Homeodomain-like"/>
    <property type="match status" value="2"/>
</dbReference>
<dbReference type="InterPro" id="IPR009057">
    <property type="entry name" value="Homeodomain-like_sf"/>
</dbReference>
<dbReference type="OrthoDB" id="2618294at2"/>
<keyword evidence="2" id="KW-1185">Reference proteome</keyword>
<gene>
    <name evidence="1" type="ORF">CCAX7_25570</name>
</gene>
<dbReference type="InterPro" id="IPR018062">
    <property type="entry name" value="HTH_AraC-typ_CS"/>
</dbReference>
<proteinExistence type="predicted"/>
<dbReference type="Proteomes" id="UP000287394">
    <property type="component" value="Chromosome"/>
</dbReference>
<dbReference type="AlphaFoldDB" id="A0A402CVT3"/>